<evidence type="ECO:0000313" key="2">
    <source>
        <dbReference type="EMBL" id="RGM16556.1"/>
    </source>
</evidence>
<protein>
    <recommendedName>
        <fullName evidence="1">DUF7736 domain-containing protein</fullName>
    </recommendedName>
</protein>
<reference evidence="4 5" key="1">
    <citation type="submission" date="2018-08" db="EMBL/GenBank/DDBJ databases">
        <title>A genome reference for cultivated species of the human gut microbiota.</title>
        <authorList>
            <person name="Zou Y."/>
            <person name="Xue W."/>
            <person name="Luo G."/>
        </authorList>
    </citation>
    <scope>NUCLEOTIDE SEQUENCE [LARGE SCALE GENOMIC DNA]</scope>
    <source>
        <strain evidence="3 5">AF19-16AC</strain>
        <strain evidence="2 4">TF01-20-2</strain>
    </source>
</reference>
<evidence type="ECO:0000313" key="4">
    <source>
        <dbReference type="Proteomes" id="UP000260808"/>
    </source>
</evidence>
<accession>A0A3E4UUX7</accession>
<dbReference type="InterPro" id="IPR056638">
    <property type="entry name" value="DUF7736"/>
</dbReference>
<dbReference type="AlphaFoldDB" id="A0A3E4UUX7"/>
<name>A0A3E4UUX7_MEDGN</name>
<gene>
    <name evidence="3" type="ORF">DWX36_16525</name>
    <name evidence="2" type="ORF">DXC31_17090</name>
</gene>
<feature type="domain" description="DUF7736" evidence="1">
    <location>
        <begin position="3"/>
        <end position="65"/>
    </location>
</feature>
<evidence type="ECO:0000259" key="1">
    <source>
        <dbReference type="Pfam" id="PF24875"/>
    </source>
</evidence>
<dbReference type="Proteomes" id="UP000260808">
    <property type="component" value="Unassembled WGS sequence"/>
</dbReference>
<sequence length="70" mass="8254">MTKREAAVLEIYTGTVMLEEDDRKYTQQYIEKLLGRSFSYVELLNENFTAELKERAKPDFLEICRNATDD</sequence>
<evidence type="ECO:0000313" key="3">
    <source>
        <dbReference type="EMBL" id="RGT35323.1"/>
    </source>
</evidence>
<dbReference type="EMBL" id="QRWQ01000031">
    <property type="protein sequence ID" value="RGT35323.1"/>
    <property type="molecule type" value="Genomic_DNA"/>
</dbReference>
<comment type="caution">
    <text evidence="2">The sequence shown here is derived from an EMBL/GenBank/DDBJ whole genome shotgun (WGS) entry which is preliminary data.</text>
</comment>
<dbReference type="Proteomes" id="UP000283834">
    <property type="component" value="Unassembled WGS sequence"/>
</dbReference>
<organism evidence="2 4">
    <name type="scientific">Mediterraneibacter gnavus</name>
    <name type="common">Ruminococcus gnavus</name>
    <dbReference type="NCBI Taxonomy" id="33038"/>
    <lineage>
        <taxon>Bacteria</taxon>
        <taxon>Bacillati</taxon>
        <taxon>Bacillota</taxon>
        <taxon>Clostridia</taxon>
        <taxon>Lachnospirales</taxon>
        <taxon>Lachnospiraceae</taxon>
        <taxon>Mediterraneibacter</taxon>
    </lineage>
</organism>
<dbReference type="Pfam" id="PF24875">
    <property type="entry name" value="DUF7736"/>
    <property type="match status" value="1"/>
</dbReference>
<dbReference type="RefSeq" id="WP_118047509.1">
    <property type="nucleotide sequence ID" value="NZ_JADMTQ010000250.1"/>
</dbReference>
<proteinExistence type="predicted"/>
<evidence type="ECO:0000313" key="5">
    <source>
        <dbReference type="Proteomes" id="UP000283834"/>
    </source>
</evidence>
<dbReference type="EMBL" id="QSSX01000082">
    <property type="protein sequence ID" value="RGM16556.1"/>
    <property type="molecule type" value="Genomic_DNA"/>
</dbReference>